<sequence length="158" mass="16586">MMSVIARRVAASPARTGTQTWDLIRDLLFSGWSAPPSLTAAAGPAASSIAERVPEASPFVLTGAGPRVRVYCLYGDDAVEGDDANEASVDLEGDGSDWTLWLPCHADDLAWVESALAATPRVTAYDAAQGLPEGASESRTSPGNTGDFQIDTDLFNDL</sequence>
<comment type="caution">
    <text evidence="2">The sequence shown here is derived from an EMBL/GenBank/DDBJ whole genome shotgun (WGS) entry which is preliminary data.</text>
</comment>
<dbReference type="AlphaFoldDB" id="A0A259TTV3"/>
<dbReference type="InParanoid" id="A0A259TTV3"/>
<evidence type="ECO:0000313" key="3">
    <source>
        <dbReference type="Proteomes" id="UP000216446"/>
    </source>
</evidence>
<dbReference type="Proteomes" id="UP000216446">
    <property type="component" value="Unassembled WGS sequence"/>
</dbReference>
<evidence type="ECO:0000256" key="1">
    <source>
        <dbReference type="SAM" id="MobiDB-lite"/>
    </source>
</evidence>
<evidence type="ECO:0000313" key="2">
    <source>
        <dbReference type="EMBL" id="OZC01143.1"/>
    </source>
</evidence>
<reference evidence="2 3" key="1">
    <citation type="submission" date="2016-11" db="EMBL/GenBank/DDBJ databases">
        <title>Study of marine rhodopsin-containing bacteria.</title>
        <authorList>
            <person name="Yoshizawa S."/>
            <person name="Kumagai Y."/>
            <person name="Kogure K."/>
        </authorList>
    </citation>
    <scope>NUCLEOTIDE SEQUENCE [LARGE SCALE GENOMIC DNA]</scope>
    <source>
        <strain evidence="2 3">SG-29</strain>
    </source>
</reference>
<gene>
    <name evidence="2" type="ORF">BSZ36_18660</name>
</gene>
<protein>
    <submittedName>
        <fullName evidence="2">Uncharacterized protein</fullName>
    </submittedName>
</protein>
<dbReference type="EMBL" id="MQWB01000015">
    <property type="protein sequence ID" value="OZC01143.1"/>
    <property type="molecule type" value="Genomic_DNA"/>
</dbReference>
<organism evidence="2 3">
    <name type="scientific">Rubricoccus marinus</name>
    <dbReference type="NCBI Taxonomy" id="716817"/>
    <lineage>
        <taxon>Bacteria</taxon>
        <taxon>Pseudomonadati</taxon>
        <taxon>Rhodothermota</taxon>
        <taxon>Rhodothermia</taxon>
        <taxon>Rhodothermales</taxon>
        <taxon>Rubricoccaceae</taxon>
        <taxon>Rubricoccus</taxon>
    </lineage>
</organism>
<proteinExistence type="predicted"/>
<feature type="compositionally biased region" description="Polar residues" evidence="1">
    <location>
        <begin position="137"/>
        <end position="147"/>
    </location>
</feature>
<accession>A0A259TTV3</accession>
<keyword evidence="3" id="KW-1185">Reference proteome</keyword>
<feature type="region of interest" description="Disordered" evidence="1">
    <location>
        <begin position="128"/>
        <end position="150"/>
    </location>
</feature>
<name>A0A259TTV3_9BACT</name>